<keyword evidence="3" id="KW-1185">Reference proteome</keyword>
<gene>
    <name evidence="2" type="ORF">RhiirA4_485471</name>
</gene>
<dbReference type="VEuPathDB" id="FungiDB:RhiirFUN_001915"/>
<proteinExistence type="predicted"/>
<feature type="region of interest" description="Disordered" evidence="1">
    <location>
        <begin position="216"/>
        <end position="243"/>
    </location>
</feature>
<dbReference type="EMBL" id="LLXI01004862">
    <property type="protein sequence ID" value="PKY61028.1"/>
    <property type="molecule type" value="Genomic_DNA"/>
</dbReference>
<name>A0A2I1HQ61_9GLOM</name>
<organism evidence="2 3">
    <name type="scientific">Rhizophagus irregularis</name>
    <dbReference type="NCBI Taxonomy" id="588596"/>
    <lineage>
        <taxon>Eukaryota</taxon>
        <taxon>Fungi</taxon>
        <taxon>Fungi incertae sedis</taxon>
        <taxon>Mucoromycota</taxon>
        <taxon>Glomeromycotina</taxon>
        <taxon>Glomeromycetes</taxon>
        <taxon>Glomerales</taxon>
        <taxon>Glomeraceae</taxon>
        <taxon>Rhizophagus</taxon>
    </lineage>
</organism>
<protein>
    <submittedName>
        <fullName evidence="2">Uncharacterized protein</fullName>
    </submittedName>
</protein>
<feature type="compositionally biased region" description="Basic and acidic residues" evidence="1">
    <location>
        <begin position="216"/>
        <end position="231"/>
    </location>
</feature>
<dbReference type="Proteomes" id="UP000234323">
    <property type="component" value="Unassembled WGS sequence"/>
</dbReference>
<feature type="compositionally biased region" description="Polar residues" evidence="1">
    <location>
        <begin position="1"/>
        <end position="14"/>
    </location>
</feature>
<dbReference type="VEuPathDB" id="FungiDB:RhiirA1_540733"/>
<evidence type="ECO:0000256" key="1">
    <source>
        <dbReference type="SAM" id="MobiDB-lite"/>
    </source>
</evidence>
<reference evidence="2 3" key="1">
    <citation type="submission" date="2015-10" db="EMBL/GenBank/DDBJ databases">
        <title>Genome analyses suggest a sexual origin of heterokaryosis in a supposedly ancient asexual fungus.</title>
        <authorList>
            <person name="Ropars J."/>
            <person name="Sedzielewska K."/>
            <person name="Noel J."/>
            <person name="Charron P."/>
            <person name="Farinelli L."/>
            <person name="Marton T."/>
            <person name="Kruger M."/>
            <person name="Pelin A."/>
            <person name="Brachmann A."/>
            <person name="Corradi N."/>
        </authorList>
    </citation>
    <scope>NUCLEOTIDE SEQUENCE [LARGE SCALE GENOMIC DNA]</scope>
    <source>
        <strain evidence="2 3">A4</strain>
    </source>
</reference>
<accession>A0A2I1HQ61</accession>
<dbReference type="AlphaFoldDB" id="A0A2I1HQ61"/>
<evidence type="ECO:0000313" key="2">
    <source>
        <dbReference type="EMBL" id="PKY61028.1"/>
    </source>
</evidence>
<sequence length="321" mass="37288">MSENDFTPNDINTKSSEEKKHQPSSTTETNHMTIIFMTGNLLPITKNTDEKNSVVMLSVVKKFDNQVKNIIKPIELMRKSERQIYNFIIAQLVTKRNTLLKQTQRARNIYKFILERIGIDKIKYITTYTANSIAELSDNQIQTIINHFTEKTNMEFSDNPEDHNEDNSNLNTNQINASEMRTNILIPAVEYDEPGDDEYDEDAFAESIRKSYFTERKGKTEKMHEKERTNKTSESSSDFNSDSDYDEQIHVELMHEEIARLEALEAIESQPDIDFSLDDEIINHKPDDIKLFDGIDFDLDNEIVNSNHPINVRTERILVQV</sequence>
<comment type="caution">
    <text evidence="2">The sequence shown here is derived from an EMBL/GenBank/DDBJ whole genome shotgun (WGS) entry which is preliminary data.</text>
</comment>
<feature type="region of interest" description="Disordered" evidence="1">
    <location>
        <begin position="1"/>
        <end position="29"/>
    </location>
</feature>
<evidence type="ECO:0000313" key="3">
    <source>
        <dbReference type="Proteomes" id="UP000234323"/>
    </source>
</evidence>